<gene>
    <name evidence="1" type="ORF">Cni_G13737</name>
</gene>
<accession>A0AAQ3KBQ7</accession>
<name>A0AAQ3KBQ7_9LILI</name>
<protein>
    <submittedName>
        <fullName evidence="1">Uncharacterized protein</fullName>
    </submittedName>
</protein>
<proteinExistence type="predicted"/>
<organism evidence="1 2">
    <name type="scientific">Canna indica</name>
    <name type="common">Indian-shot</name>
    <dbReference type="NCBI Taxonomy" id="4628"/>
    <lineage>
        <taxon>Eukaryota</taxon>
        <taxon>Viridiplantae</taxon>
        <taxon>Streptophyta</taxon>
        <taxon>Embryophyta</taxon>
        <taxon>Tracheophyta</taxon>
        <taxon>Spermatophyta</taxon>
        <taxon>Magnoliopsida</taxon>
        <taxon>Liliopsida</taxon>
        <taxon>Zingiberales</taxon>
        <taxon>Cannaceae</taxon>
        <taxon>Canna</taxon>
    </lineage>
</organism>
<dbReference type="Proteomes" id="UP001327560">
    <property type="component" value="Chromosome 4"/>
</dbReference>
<reference evidence="1 2" key="1">
    <citation type="submission" date="2023-10" db="EMBL/GenBank/DDBJ databases">
        <title>Chromosome-scale genome assembly provides insights into flower coloration mechanisms of Canna indica.</title>
        <authorList>
            <person name="Li C."/>
        </authorList>
    </citation>
    <scope>NUCLEOTIDE SEQUENCE [LARGE SCALE GENOMIC DNA]</scope>
    <source>
        <tissue evidence="1">Flower</tissue>
    </source>
</reference>
<sequence>MRDLEDEANLSQDTALAMYTLGFERSIEQAKFFAPEVDFFGVDLKEVGEEVLGPPEEGPSIAVLGQCSSSRMDVDVLGRDAPATPAEANVTLL</sequence>
<dbReference type="EMBL" id="CP136893">
    <property type="protein sequence ID" value="WOL05014.1"/>
    <property type="molecule type" value="Genomic_DNA"/>
</dbReference>
<dbReference type="AlphaFoldDB" id="A0AAQ3KBQ7"/>
<keyword evidence="2" id="KW-1185">Reference proteome</keyword>
<evidence type="ECO:0000313" key="1">
    <source>
        <dbReference type="EMBL" id="WOL05014.1"/>
    </source>
</evidence>
<evidence type="ECO:0000313" key="2">
    <source>
        <dbReference type="Proteomes" id="UP001327560"/>
    </source>
</evidence>